<dbReference type="AlphaFoldDB" id="A0A0B2S9K4"/>
<gene>
    <name evidence="3" type="ORF">glysoja_038515</name>
</gene>
<dbReference type="Pfam" id="PF03765">
    <property type="entry name" value="CRAL_TRIO_N"/>
    <property type="match status" value="1"/>
</dbReference>
<evidence type="ECO:0000313" key="3">
    <source>
        <dbReference type="EMBL" id="KHN40947.1"/>
    </source>
</evidence>
<accession>A0A0B2S9K4</accession>
<proteinExistence type="predicted"/>
<dbReference type="Gene3D" id="1.10.8.20">
    <property type="entry name" value="N-terminal domain of phosphatidylinositol transfer protein sec14p"/>
    <property type="match status" value="1"/>
</dbReference>
<dbReference type="PANTHER" id="PTHR45932">
    <property type="entry name" value="PATELLIN-1"/>
    <property type="match status" value="1"/>
</dbReference>
<evidence type="ECO:0000259" key="2">
    <source>
        <dbReference type="Pfam" id="PF03765"/>
    </source>
</evidence>
<feature type="region of interest" description="Disordered" evidence="1">
    <location>
        <begin position="1"/>
        <end position="21"/>
    </location>
</feature>
<protein>
    <submittedName>
        <fullName evidence="3">Patellin-3</fullName>
    </submittedName>
</protein>
<name>A0A0B2S9K4_GLYSO</name>
<dbReference type="GO" id="GO:0008289">
    <property type="term" value="F:lipid binding"/>
    <property type="evidence" value="ECO:0007669"/>
    <property type="project" value="InterPro"/>
</dbReference>
<feature type="domain" description="CRAL/TRIO N-terminal" evidence="2">
    <location>
        <begin position="25"/>
        <end position="66"/>
    </location>
</feature>
<dbReference type="Proteomes" id="UP000053555">
    <property type="component" value="Unassembled WGS sequence"/>
</dbReference>
<sequence length="171" mass="19636">MYEHIQTVPVDPNNNRVSDSEKNSIDELKKLLKEELEDEEVSIWGVPLLKGDRTDVILLKFVRARELKTLSDGGRTSTSTPFWMKIWVTTWRRWCSCTDTAEMAIPSVTTSATSSRTRTSTTRPCPLRIIKKSFSDGVFSCWSAVFGTSRIMKKKLQCFTKRTLGFKRFTK</sequence>
<evidence type="ECO:0000256" key="1">
    <source>
        <dbReference type="SAM" id="MobiDB-lite"/>
    </source>
</evidence>
<organism evidence="3">
    <name type="scientific">Glycine soja</name>
    <name type="common">Wild soybean</name>
    <dbReference type="NCBI Taxonomy" id="3848"/>
    <lineage>
        <taxon>Eukaryota</taxon>
        <taxon>Viridiplantae</taxon>
        <taxon>Streptophyta</taxon>
        <taxon>Embryophyta</taxon>
        <taxon>Tracheophyta</taxon>
        <taxon>Spermatophyta</taxon>
        <taxon>Magnoliopsida</taxon>
        <taxon>eudicotyledons</taxon>
        <taxon>Gunneridae</taxon>
        <taxon>Pentapetalae</taxon>
        <taxon>rosids</taxon>
        <taxon>fabids</taxon>
        <taxon>Fabales</taxon>
        <taxon>Fabaceae</taxon>
        <taxon>Papilionoideae</taxon>
        <taxon>50 kb inversion clade</taxon>
        <taxon>NPAAA clade</taxon>
        <taxon>indigoferoid/millettioid clade</taxon>
        <taxon>Phaseoleae</taxon>
        <taxon>Glycine</taxon>
        <taxon>Glycine subgen. Soja</taxon>
    </lineage>
</organism>
<dbReference type="EMBL" id="KN645674">
    <property type="protein sequence ID" value="KHN40947.1"/>
    <property type="molecule type" value="Genomic_DNA"/>
</dbReference>
<dbReference type="PANTHER" id="PTHR45932:SF6">
    <property type="entry name" value="PATELLIN-3"/>
    <property type="match status" value="1"/>
</dbReference>
<dbReference type="InterPro" id="IPR044834">
    <property type="entry name" value="PATL"/>
</dbReference>
<dbReference type="InterPro" id="IPR011074">
    <property type="entry name" value="CRAL/TRIO_N_dom"/>
</dbReference>
<reference evidence="3" key="1">
    <citation type="submission" date="2014-07" db="EMBL/GenBank/DDBJ databases">
        <title>Identification of a novel salt tolerance gene in wild soybean by whole-genome sequencing.</title>
        <authorList>
            <person name="Lam H.-M."/>
            <person name="Qi X."/>
            <person name="Li M.-W."/>
            <person name="Liu X."/>
            <person name="Xie M."/>
            <person name="Ni M."/>
            <person name="Xu X."/>
        </authorList>
    </citation>
    <scope>NUCLEOTIDE SEQUENCE [LARGE SCALE GENOMIC DNA]</scope>
    <source>
        <tissue evidence="3">Root</tissue>
    </source>
</reference>